<reference evidence="2" key="1">
    <citation type="journal article" date="2019" name="Int. J. Syst. Evol. Microbiol.">
        <title>The Global Catalogue of Microorganisms (GCM) 10K type strain sequencing project: providing services to taxonomists for standard genome sequencing and annotation.</title>
        <authorList>
            <consortium name="The Broad Institute Genomics Platform"/>
            <consortium name="The Broad Institute Genome Sequencing Center for Infectious Disease"/>
            <person name="Wu L."/>
            <person name="Ma J."/>
        </authorList>
    </citation>
    <scope>NUCLEOTIDE SEQUENCE [LARGE SCALE GENOMIC DNA]</scope>
    <source>
        <strain evidence="2">JCM 9651</strain>
    </source>
</reference>
<dbReference type="EMBL" id="BAAAYL010000001">
    <property type="protein sequence ID" value="GAA3379348.1"/>
    <property type="molecule type" value="Genomic_DNA"/>
</dbReference>
<proteinExistence type="predicted"/>
<dbReference type="SUPFAM" id="SSF51735">
    <property type="entry name" value="NAD(P)-binding Rossmann-fold domains"/>
    <property type="match status" value="1"/>
</dbReference>
<sequence>MAGSDGVIRGPAGDGRVSAVAHEDIADVAVAVLSGEGHDGAVYDVTGPEALTPAEAAEELSRFAGRTLRYVPETREESCASRAGYGAEDWEVTGWVTSYEAVAVGEMSAVSDVVSHLTDRPARSFGEYLTEHPSSYVICCPVAEQAGSSIRTYAGRVAALFRVVDDTCP</sequence>
<dbReference type="PANTHER" id="PTHR43162">
    <property type="match status" value="1"/>
</dbReference>
<comment type="caution">
    <text evidence="1">The sequence shown here is derived from an EMBL/GenBank/DDBJ whole genome shotgun (WGS) entry which is preliminary data.</text>
</comment>
<organism evidence="1 2">
    <name type="scientific">Streptomyces sannanensis</name>
    <dbReference type="NCBI Taxonomy" id="285536"/>
    <lineage>
        <taxon>Bacteria</taxon>
        <taxon>Bacillati</taxon>
        <taxon>Actinomycetota</taxon>
        <taxon>Actinomycetes</taxon>
        <taxon>Kitasatosporales</taxon>
        <taxon>Streptomycetaceae</taxon>
        <taxon>Streptomyces</taxon>
    </lineage>
</organism>
<dbReference type="InterPro" id="IPR036291">
    <property type="entry name" value="NAD(P)-bd_dom_sf"/>
</dbReference>
<gene>
    <name evidence="1" type="ORF">GCM10020367_62510</name>
</gene>
<dbReference type="PANTHER" id="PTHR43162:SF1">
    <property type="entry name" value="PRESTALK A DIFFERENTIATION PROTEIN A"/>
    <property type="match status" value="1"/>
</dbReference>
<accession>A0ABP6SL64</accession>
<protein>
    <submittedName>
        <fullName evidence="1">Uncharacterized protein</fullName>
    </submittedName>
</protein>
<evidence type="ECO:0000313" key="2">
    <source>
        <dbReference type="Proteomes" id="UP001499990"/>
    </source>
</evidence>
<dbReference type="Gene3D" id="3.90.25.10">
    <property type="entry name" value="UDP-galactose 4-epimerase, domain 1"/>
    <property type="match status" value="1"/>
</dbReference>
<dbReference type="InterPro" id="IPR051604">
    <property type="entry name" value="Ergot_Alk_Oxidoreductase"/>
</dbReference>
<keyword evidence="2" id="KW-1185">Reference proteome</keyword>
<name>A0ABP6SL64_9ACTN</name>
<evidence type="ECO:0000313" key="1">
    <source>
        <dbReference type="EMBL" id="GAA3379348.1"/>
    </source>
</evidence>
<dbReference type="Gene3D" id="3.40.50.720">
    <property type="entry name" value="NAD(P)-binding Rossmann-like Domain"/>
    <property type="match status" value="1"/>
</dbReference>
<dbReference type="Proteomes" id="UP001499990">
    <property type="component" value="Unassembled WGS sequence"/>
</dbReference>